<dbReference type="EMBL" id="FOAZ01000002">
    <property type="protein sequence ID" value="SEK49065.1"/>
    <property type="molecule type" value="Genomic_DNA"/>
</dbReference>
<dbReference type="eggNOG" id="ENOG5031JYH">
    <property type="taxonomic scope" value="Bacteria"/>
</dbReference>
<feature type="compositionally biased region" description="Basic and acidic residues" evidence="1">
    <location>
        <begin position="210"/>
        <end position="224"/>
    </location>
</feature>
<feature type="region of interest" description="Disordered" evidence="1">
    <location>
        <begin position="182"/>
        <end position="233"/>
    </location>
</feature>
<dbReference type="OrthoDB" id="3851136at2"/>
<evidence type="ECO:0000313" key="4">
    <source>
        <dbReference type="Proteomes" id="UP000183015"/>
    </source>
</evidence>
<accession>A0A1H7HLJ3</accession>
<protein>
    <submittedName>
        <fullName evidence="3">Uncharacterized protein</fullName>
    </submittedName>
</protein>
<proteinExistence type="predicted"/>
<evidence type="ECO:0000256" key="1">
    <source>
        <dbReference type="SAM" id="MobiDB-lite"/>
    </source>
</evidence>
<reference evidence="4" key="1">
    <citation type="submission" date="2016-10" db="EMBL/GenBank/DDBJ databases">
        <authorList>
            <person name="Varghese N."/>
        </authorList>
    </citation>
    <scope>NUCLEOTIDE SEQUENCE [LARGE SCALE GENOMIC DNA]</scope>
    <source>
        <strain evidence="4">DSM 45096 / BCRC 16803 / CGMCC 4.1857 / CIP 109030 / JCM 12277 / KCTC 19219 / NBRC 100920 / 33214</strain>
    </source>
</reference>
<evidence type="ECO:0000256" key="2">
    <source>
        <dbReference type="SAM" id="Phobius"/>
    </source>
</evidence>
<organism evidence="3 4">
    <name type="scientific">Streptacidiphilus jiangxiensis</name>
    <dbReference type="NCBI Taxonomy" id="235985"/>
    <lineage>
        <taxon>Bacteria</taxon>
        <taxon>Bacillati</taxon>
        <taxon>Actinomycetota</taxon>
        <taxon>Actinomycetes</taxon>
        <taxon>Kitasatosporales</taxon>
        <taxon>Streptomycetaceae</taxon>
        <taxon>Streptacidiphilus</taxon>
    </lineage>
</organism>
<dbReference type="Proteomes" id="UP000183015">
    <property type="component" value="Unassembled WGS sequence"/>
</dbReference>
<keyword evidence="2" id="KW-0812">Transmembrane</keyword>
<feature type="transmembrane region" description="Helical" evidence="2">
    <location>
        <begin position="135"/>
        <end position="154"/>
    </location>
</feature>
<dbReference type="STRING" id="235985.SAMN05414137_102194"/>
<dbReference type="AlphaFoldDB" id="A0A1H7HLJ3"/>
<feature type="transmembrane region" description="Helical" evidence="2">
    <location>
        <begin position="94"/>
        <end position="115"/>
    </location>
</feature>
<gene>
    <name evidence="3" type="ORF">SAMN05414137_102194</name>
</gene>
<sequence length="352" mass="38955">MNGGFGVAATSLWGRVARVRRRRWRIAQLLVALPCVPLLAYDANSHRPVATDADKFWHDASLPFLVLAVTLPLWRAPEEGLPDALRLRELHRRICRRAAVVLLLAASVTVSFDHWYTWHGNPAAANAAGTVGLDLLALAPVVWLVLEPLLWTLWPAPVRRGVRVAQTAEALYRPRRRRSKSRSVIVPEPVPGGITDFDADQGASGRPRPHLHEPARARSADRRTAPARGRQRHQEAYLHWDGAALTVCDGRGRVRTVPLADTAHPGGVAELVWLSPRNQLLFLDRDGYRLGRTLGGLKTEPGTVSRVSVAAGLAFNAYQLSTWNETRAEQSALLFPRRPLLSRLRRRAASSA</sequence>
<name>A0A1H7HLJ3_STRJI</name>
<evidence type="ECO:0000313" key="3">
    <source>
        <dbReference type="EMBL" id="SEK49065.1"/>
    </source>
</evidence>
<keyword evidence="4" id="KW-1185">Reference proteome</keyword>
<keyword evidence="2" id="KW-1133">Transmembrane helix</keyword>
<dbReference type="RefSeq" id="WP_042448551.1">
    <property type="nucleotide sequence ID" value="NZ_BBPN01000014.1"/>
</dbReference>
<keyword evidence="2" id="KW-0472">Membrane</keyword>